<evidence type="ECO:0000313" key="9">
    <source>
        <dbReference type="Proteomes" id="UP001269375"/>
    </source>
</evidence>
<organism evidence="8 9">
    <name type="scientific">Larsenimonas suaedae</name>
    <dbReference type="NCBI Taxonomy" id="1851019"/>
    <lineage>
        <taxon>Bacteria</taxon>
        <taxon>Pseudomonadati</taxon>
        <taxon>Pseudomonadota</taxon>
        <taxon>Gammaproteobacteria</taxon>
        <taxon>Oceanospirillales</taxon>
        <taxon>Halomonadaceae</taxon>
        <taxon>Larsenimonas</taxon>
    </lineage>
</organism>
<evidence type="ECO:0000259" key="6">
    <source>
        <dbReference type="Pfam" id="PF08378"/>
    </source>
</evidence>
<feature type="domain" description="UvrD-like helicase C-terminal" evidence="7">
    <location>
        <begin position="423"/>
        <end position="530"/>
    </location>
</feature>
<dbReference type="Pfam" id="PF13361">
    <property type="entry name" value="UvrD_C"/>
    <property type="match status" value="2"/>
</dbReference>
<dbReference type="InterPro" id="IPR000212">
    <property type="entry name" value="DNA_helicase_UvrD/REP"/>
</dbReference>
<keyword evidence="4" id="KW-0067">ATP-binding</keyword>
<protein>
    <recommendedName>
        <fullName evidence="5">DNA 3'-5' helicase II</fullName>
    </recommendedName>
</protein>
<name>A0ABU1GZS0_9GAMM</name>
<dbReference type="Gene3D" id="3.40.50.300">
    <property type="entry name" value="P-loop containing nucleotide triphosphate hydrolases"/>
    <property type="match status" value="2"/>
</dbReference>
<gene>
    <name evidence="8" type="ORF">QC825_13075</name>
</gene>
<keyword evidence="2" id="KW-0378">Hydrolase</keyword>
<dbReference type="InterPro" id="IPR014017">
    <property type="entry name" value="DNA_helicase_UvrD-like_C"/>
</dbReference>
<reference evidence="8 9" key="1">
    <citation type="submission" date="2023-04" db="EMBL/GenBank/DDBJ databases">
        <title>A long-awaited taxogenomic arrangement of the family Halomonadaceae.</title>
        <authorList>
            <person name="De La Haba R."/>
            <person name="Chuvochina M."/>
            <person name="Wittouck S."/>
            <person name="Arahal D.R."/>
            <person name="Sanchez-Porro C."/>
            <person name="Hugenholtz P."/>
            <person name="Ventosa A."/>
        </authorList>
    </citation>
    <scope>NUCLEOTIDE SEQUENCE [LARGE SCALE GENOMIC DNA]</scope>
    <source>
        <strain evidence="8 9">DSM 22428</strain>
    </source>
</reference>
<dbReference type="InterPro" id="IPR027417">
    <property type="entry name" value="P-loop_NTPase"/>
</dbReference>
<dbReference type="GO" id="GO:0004527">
    <property type="term" value="F:exonuclease activity"/>
    <property type="evidence" value="ECO:0007669"/>
    <property type="project" value="UniProtKB-KW"/>
</dbReference>
<keyword evidence="8" id="KW-0540">Nuclease</keyword>
<keyword evidence="9" id="KW-1185">Reference proteome</keyword>
<keyword evidence="8" id="KW-0269">Exonuclease</keyword>
<comment type="caution">
    <text evidence="8">The sequence shown here is derived from an EMBL/GenBank/DDBJ whole genome shotgun (WGS) entry which is preliminary data.</text>
</comment>
<dbReference type="RefSeq" id="WP_251593879.1">
    <property type="nucleotide sequence ID" value="NZ_JAMLJI010000003.1"/>
</dbReference>
<evidence type="ECO:0000256" key="3">
    <source>
        <dbReference type="ARBA" id="ARBA00022806"/>
    </source>
</evidence>
<evidence type="ECO:0000256" key="1">
    <source>
        <dbReference type="ARBA" id="ARBA00022741"/>
    </source>
</evidence>
<dbReference type="Proteomes" id="UP001269375">
    <property type="component" value="Unassembled WGS sequence"/>
</dbReference>
<keyword evidence="1" id="KW-0547">Nucleotide-binding</keyword>
<feature type="domain" description="UvrD-like helicase C-terminal" evidence="7">
    <location>
        <begin position="537"/>
        <end position="600"/>
    </location>
</feature>
<proteinExistence type="predicted"/>
<evidence type="ECO:0000259" key="7">
    <source>
        <dbReference type="Pfam" id="PF13361"/>
    </source>
</evidence>
<evidence type="ECO:0000256" key="4">
    <source>
        <dbReference type="ARBA" id="ARBA00022840"/>
    </source>
</evidence>
<accession>A0ABU1GZS0</accession>
<dbReference type="PANTHER" id="PTHR11070">
    <property type="entry name" value="UVRD / RECB / PCRA DNA HELICASE FAMILY MEMBER"/>
    <property type="match status" value="1"/>
</dbReference>
<evidence type="ECO:0000256" key="2">
    <source>
        <dbReference type="ARBA" id="ARBA00022801"/>
    </source>
</evidence>
<feature type="domain" description="NERD" evidence="6">
    <location>
        <begin position="16"/>
        <end position="109"/>
    </location>
</feature>
<dbReference type="SUPFAM" id="SSF52540">
    <property type="entry name" value="P-loop containing nucleoside triphosphate hydrolases"/>
    <property type="match status" value="1"/>
</dbReference>
<dbReference type="Pfam" id="PF08378">
    <property type="entry name" value="NERD"/>
    <property type="match status" value="1"/>
</dbReference>
<sequence length="627" mass="71631">MAKIIPALSTISRMTSGERRLGRRLESFLEDDYLIWYDIPIGRKSRYPDFIILHPSRGLLFLEVKDWKLDTIQTIDKESALLNTQKGQVRDSNPLAQARQRTHETLDQMKGDPQLSQTAARYQGKLCFPYTYGAVFTNITRKQWNGIMSEGAQERILPAHRVIFQDEMLEKTDSEVFQQQLWNMFEHNFGSTLSVPQIDRIRWHLFPEVRIGGPSLDLFDNESDETAAETLVPDIVRIMDIQQEQLARSLGSGHRVIHGVAGSGKTLILGYRCLYLAQTVQKPILVLCFNVTLAARLRHFLAEKGVGDKVHIHHFHEWCALQLKTYHVSVVKNGKKFFECQVESVIQGVEQSWIPRAQYSALLIDEGHDFEQEWLKLVVQMIDPELDSLLLLYDDAQSIYRKNSFGFPLSAAGIQARGRTTILKLNYRNTREILTFAYDFAKEFIQAQDADDDHIPLITPEVAGISGPHPVFRKKKTLEEEGRFLARCILQWQEKGVELNTIAIVYPHNNVGHFFQKFLEDEGIPSVCLSGKEDKRAYNPEANQVVLLSRHSSKGLEFDTVLLCGIGELADNDEQKAQEARLLYVGMTRARKQLLITSSKKNWFTEKLEKLSAPINQKHGTQVSEPA</sequence>
<keyword evidence="3" id="KW-0347">Helicase</keyword>
<dbReference type="InterPro" id="IPR011528">
    <property type="entry name" value="NERD"/>
</dbReference>
<evidence type="ECO:0000313" key="8">
    <source>
        <dbReference type="EMBL" id="MDR5897002.1"/>
    </source>
</evidence>
<dbReference type="EMBL" id="JARWAO010000007">
    <property type="protein sequence ID" value="MDR5897002.1"/>
    <property type="molecule type" value="Genomic_DNA"/>
</dbReference>
<evidence type="ECO:0000256" key="5">
    <source>
        <dbReference type="ARBA" id="ARBA00034923"/>
    </source>
</evidence>
<dbReference type="Pfam" id="PF13245">
    <property type="entry name" value="AAA_19"/>
    <property type="match status" value="1"/>
</dbReference>
<dbReference type="PANTHER" id="PTHR11070:SF2">
    <property type="entry name" value="ATP-DEPENDENT DNA HELICASE SRS2"/>
    <property type="match status" value="1"/>
</dbReference>